<dbReference type="PANTHER" id="PTHR33169:SF27">
    <property type="entry name" value="TRANSCRIPTIONAL REGULATOR PADR FAMILY PROTEIN"/>
    <property type="match status" value="1"/>
</dbReference>
<dbReference type="Proteomes" id="UP001596203">
    <property type="component" value="Unassembled WGS sequence"/>
</dbReference>
<dbReference type="Pfam" id="PF03551">
    <property type="entry name" value="PadR"/>
    <property type="match status" value="1"/>
</dbReference>
<dbReference type="RefSeq" id="WP_377430936.1">
    <property type="nucleotide sequence ID" value="NZ_JBHSPR010000054.1"/>
</dbReference>
<accession>A0ABW1KKF6</accession>
<proteinExistence type="predicted"/>
<keyword evidence="3" id="KW-1185">Reference proteome</keyword>
<comment type="caution">
    <text evidence="2">The sequence shown here is derived from an EMBL/GenBank/DDBJ whole genome shotgun (WGS) entry which is preliminary data.</text>
</comment>
<dbReference type="SUPFAM" id="SSF46785">
    <property type="entry name" value="Winged helix' DNA-binding domain"/>
    <property type="match status" value="1"/>
</dbReference>
<evidence type="ECO:0000259" key="1">
    <source>
        <dbReference type="Pfam" id="PF03551"/>
    </source>
</evidence>
<evidence type="ECO:0000313" key="2">
    <source>
        <dbReference type="EMBL" id="MFC6021980.1"/>
    </source>
</evidence>
<dbReference type="InterPro" id="IPR036388">
    <property type="entry name" value="WH-like_DNA-bd_sf"/>
</dbReference>
<sequence>MKRRKVSNMLGLAVLATVVVEPMHPYEMATVMRERGKDRDMPIKWGTLYTVVQNLEKHGFLEVVESGRQGGRPERTVYRITPAGRDELRDWVGELIAVPEPEQPRFRAALSLMGVLRPDETTHLLRQRVAVLERHLADDRAALDGYREKVHSLFLIEAEYDLAMRQADLEWTRELLAQLSEGTLPGQDLWRRFHETGEIPPEVAFG</sequence>
<dbReference type="InterPro" id="IPR036390">
    <property type="entry name" value="WH_DNA-bd_sf"/>
</dbReference>
<name>A0ABW1KKF6_9ACTN</name>
<evidence type="ECO:0000313" key="3">
    <source>
        <dbReference type="Proteomes" id="UP001596203"/>
    </source>
</evidence>
<feature type="domain" description="Transcription regulator PadR N-terminal" evidence="1">
    <location>
        <begin position="14"/>
        <end position="89"/>
    </location>
</feature>
<dbReference type="Gene3D" id="1.10.10.10">
    <property type="entry name" value="Winged helix-like DNA-binding domain superfamily/Winged helix DNA-binding domain"/>
    <property type="match status" value="1"/>
</dbReference>
<gene>
    <name evidence="2" type="ORF">ACFP2T_38185</name>
</gene>
<dbReference type="InterPro" id="IPR052509">
    <property type="entry name" value="Metal_resp_DNA-bind_regulator"/>
</dbReference>
<dbReference type="PANTHER" id="PTHR33169">
    <property type="entry name" value="PADR-FAMILY TRANSCRIPTIONAL REGULATOR"/>
    <property type="match status" value="1"/>
</dbReference>
<organism evidence="2 3">
    <name type="scientific">Plantactinospora solaniradicis</name>
    <dbReference type="NCBI Taxonomy" id="1723736"/>
    <lineage>
        <taxon>Bacteria</taxon>
        <taxon>Bacillati</taxon>
        <taxon>Actinomycetota</taxon>
        <taxon>Actinomycetes</taxon>
        <taxon>Micromonosporales</taxon>
        <taxon>Micromonosporaceae</taxon>
        <taxon>Plantactinospora</taxon>
    </lineage>
</organism>
<dbReference type="EMBL" id="JBHSPR010000054">
    <property type="protein sequence ID" value="MFC6021980.1"/>
    <property type="molecule type" value="Genomic_DNA"/>
</dbReference>
<protein>
    <submittedName>
        <fullName evidence="2">Helix-turn-helix transcriptional regulator</fullName>
    </submittedName>
</protein>
<reference evidence="3" key="1">
    <citation type="journal article" date="2019" name="Int. J. Syst. Evol. Microbiol.">
        <title>The Global Catalogue of Microorganisms (GCM) 10K type strain sequencing project: providing services to taxonomists for standard genome sequencing and annotation.</title>
        <authorList>
            <consortium name="The Broad Institute Genomics Platform"/>
            <consortium name="The Broad Institute Genome Sequencing Center for Infectious Disease"/>
            <person name="Wu L."/>
            <person name="Ma J."/>
        </authorList>
    </citation>
    <scope>NUCLEOTIDE SEQUENCE [LARGE SCALE GENOMIC DNA]</scope>
    <source>
        <strain evidence="3">ZS-35-S2</strain>
    </source>
</reference>
<dbReference type="InterPro" id="IPR005149">
    <property type="entry name" value="Tscrpt_reg_PadR_N"/>
</dbReference>